<evidence type="ECO:0000313" key="8">
    <source>
        <dbReference type="EMBL" id="KAJ8772037.1"/>
    </source>
</evidence>
<feature type="domain" description="PHD-type" evidence="6">
    <location>
        <begin position="404"/>
        <end position="453"/>
    </location>
</feature>
<proteinExistence type="predicted"/>
<dbReference type="AlphaFoldDB" id="A0AAV8TYN4"/>
<dbReference type="InterPro" id="IPR001841">
    <property type="entry name" value="Znf_RING"/>
</dbReference>
<evidence type="ECO:0000313" key="9">
    <source>
        <dbReference type="Proteomes" id="UP001159364"/>
    </source>
</evidence>
<evidence type="ECO:0000256" key="2">
    <source>
        <dbReference type="ARBA" id="ARBA00022771"/>
    </source>
</evidence>
<dbReference type="PANTHER" id="PTHR47177:SF3">
    <property type="entry name" value="F18C1.6 PROTEIN"/>
    <property type="match status" value="1"/>
</dbReference>
<dbReference type="PROSITE" id="PS00518">
    <property type="entry name" value="ZF_RING_1"/>
    <property type="match status" value="1"/>
</dbReference>
<organism evidence="8 9">
    <name type="scientific">Erythroxylum novogranatense</name>
    <dbReference type="NCBI Taxonomy" id="1862640"/>
    <lineage>
        <taxon>Eukaryota</taxon>
        <taxon>Viridiplantae</taxon>
        <taxon>Streptophyta</taxon>
        <taxon>Embryophyta</taxon>
        <taxon>Tracheophyta</taxon>
        <taxon>Spermatophyta</taxon>
        <taxon>Magnoliopsida</taxon>
        <taxon>eudicotyledons</taxon>
        <taxon>Gunneridae</taxon>
        <taxon>Pentapetalae</taxon>
        <taxon>rosids</taxon>
        <taxon>fabids</taxon>
        <taxon>Malpighiales</taxon>
        <taxon>Erythroxylaceae</taxon>
        <taxon>Erythroxylum</taxon>
    </lineage>
</organism>
<feature type="domain" description="RING-type" evidence="7">
    <location>
        <begin position="314"/>
        <end position="356"/>
    </location>
</feature>
<dbReference type="EMBL" id="JAIWQS010000002">
    <property type="protein sequence ID" value="KAJ8772037.1"/>
    <property type="molecule type" value="Genomic_DNA"/>
</dbReference>
<dbReference type="Gene3D" id="3.30.40.10">
    <property type="entry name" value="Zinc/RING finger domain, C3HC4 (zinc finger)"/>
    <property type="match status" value="2"/>
</dbReference>
<dbReference type="SMART" id="SM00249">
    <property type="entry name" value="PHD"/>
    <property type="match status" value="1"/>
</dbReference>
<name>A0AAV8TYN4_9ROSI</name>
<gene>
    <name evidence="8" type="ORF">K2173_027214</name>
</gene>
<accession>A0AAV8TYN4</accession>
<evidence type="ECO:0000256" key="3">
    <source>
        <dbReference type="ARBA" id="ARBA00022833"/>
    </source>
</evidence>
<dbReference type="SMART" id="SM00184">
    <property type="entry name" value="RING"/>
    <property type="match status" value="1"/>
</dbReference>
<sequence>MGRGGRVNCRPNFKKGIRSKDKGSDDSDEDYVVEDEENASDDESADLVDSLDGYASEESFDAFNVVEEEEDDEELKKVARSKRSKGSIQNGKVGGKSSRKRKSLYEEDEDYIDDGDDNVENDDDDDDEFTIDEDDEGFDEDDELGVRKKNNNVKIGKRTRKHRVSETNRKKRRRSRASKKPSTNKRKQNRRLKKKERCEYDDEGEGDFVDDYSFVGERSKRNLCGGRNKLVVDSDSEFLPSGSSDYEYTISEEEREQVREAGELCGDLKTSLRSSSTMKRIEENGDSYQQMKPPVGKGKEKVKEERPVLGKQVCGICLSEEDKRRFRGTLDCCIHYFCFACIMAWSKVESRCPFCKKRFTTITKNGKSTVGVELRNLVIQVPKRDQVYQPSEEEIRSFVDPYENVICTECHEGGDDGLMLLCDLCDSPAHTYCVGLGRQVPEGNWYCDGCRPVALGSSSSQAQGAFVDETASSNRVNSVPMVHMGEGIEPLAKSSPCAVFTHGLGNLPSPRFLSSDVQATSPVSGAGAPTLSVRRQIHRHIQNLLSINRMSQMIRPEGIMAANFRSDLSRSHIDHGREYIQNRTEEMRASQPTLVEERIRANDNPSSSLQGRDLFPCRTSQLRRENVQESATAIIEDSVNLTLWPEHTGVDLLCGYEHVLRCNNGSSFGSEGNVSPCKAQEESQFYMVKEKLQSVVKNHLKILSQDTELGHHTFKDIARSSTHTILAACGLEHRRSEVHTVPLPPPCSHRDAVSIGELSLMKGFCSSCFDSFVRDVVKRILDTRPPQWLSLGL</sequence>
<evidence type="ECO:0000256" key="5">
    <source>
        <dbReference type="SAM" id="MobiDB-lite"/>
    </source>
</evidence>
<dbReference type="InterPro" id="IPR013083">
    <property type="entry name" value="Znf_RING/FYVE/PHD"/>
</dbReference>
<feature type="region of interest" description="Disordered" evidence="5">
    <location>
        <begin position="1"/>
        <end position="210"/>
    </location>
</feature>
<feature type="compositionally biased region" description="Acidic residues" evidence="5">
    <location>
        <begin position="106"/>
        <end position="143"/>
    </location>
</feature>
<dbReference type="InterPro" id="IPR019787">
    <property type="entry name" value="Znf_PHD-finger"/>
</dbReference>
<keyword evidence="1" id="KW-0479">Metal-binding</keyword>
<feature type="compositionally biased region" description="Basic residues" evidence="5">
    <location>
        <begin position="147"/>
        <end position="195"/>
    </location>
</feature>
<evidence type="ECO:0000256" key="4">
    <source>
        <dbReference type="PROSITE-ProRule" id="PRU00175"/>
    </source>
</evidence>
<keyword evidence="2 4" id="KW-0863">Zinc-finger</keyword>
<comment type="caution">
    <text evidence="8">The sequence shown here is derived from an EMBL/GenBank/DDBJ whole genome shotgun (WGS) entry which is preliminary data.</text>
</comment>
<feature type="compositionally biased region" description="Acidic residues" evidence="5">
    <location>
        <begin position="26"/>
        <end position="46"/>
    </location>
</feature>
<dbReference type="InterPro" id="IPR001965">
    <property type="entry name" value="Znf_PHD"/>
</dbReference>
<evidence type="ECO:0000256" key="1">
    <source>
        <dbReference type="ARBA" id="ARBA00022723"/>
    </source>
</evidence>
<dbReference type="Pfam" id="PF00628">
    <property type="entry name" value="PHD"/>
    <property type="match status" value="1"/>
</dbReference>
<dbReference type="PROSITE" id="PS50016">
    <property type="entry name" value="ZF_PHD_2"/>
    <property type="match status" value="1"/>
</dbReference>
<dbReference type="Proteomes" id="UP001159364">
    <property type="component" value="Linkage Group LG02"/>
</dbReference>
<dbReference type="SUPFAM" id="SSF57903">
    <property type="entry name" value="FYVE/PHD zinc finger"/>
    <property type="match status" value="1"/>
</dbReference>
<feature type="compositionally biased region" description="Acidic residues" evidence="5">
    <location>
        <begin position="199"/>
        <end position="210"/>
    </location>
</feature>
<dbReference type="SUPFAM" id="SSF57850">
    <property type="entry name" value="RING/U-box"/>
    <property type="match status" value="1"/>
</dbReference>
<keyword evidence="3" id="KW-0862">Zinc</keyword>
<protein>
    <submittedName>
        <fullName evidence="8">Uncharacterized protein</fullName>
    </submittedName>
</protein>
<dbReference type="InterPro" id="IPR017907">
    <property type="entry name" value="Znf_RING_CS"/>
</dbReference>
<reference evidence="8 9" key="1">
    <citation type="submission" date="2021-09" db="EMBL/GenBank/DDBJ databases">
        <title>Genomic insights and catalytic innovation underlie evolution of tropane alkaloids biosynthesis.</title>
        <authorList>
            <person name="Wang Y.-J."/>
            <person name="Tian T."/>
            <person name="Huang J.-P."/>
            <person name="Huang S.-X."/>
        </authorList>
    </citation>
    <scope>NUCLEOTIDE SEQUENCE [LARGE SCALE GENOMIC DNA]</scope>
    <source>
        <strain evidence="8">KIB-2018</strain>
        <tissue evidence="8">Leaf</tissue>
    </source>
</reference>
<evidence type="ECO:0000259" key="6">
    <source>
        <dbReference type="PROSITE" id="PS50016"/>
    </source>
</evidence>
<dbReference type="InterPro" id="IPR011011">
    <property type="entry name" value="Znf_FYVE_PHD"/>
</dbReference>
<evidence type="ECO:0000259" key="7">
    <source>
        <dbReference type="PROSITE" id="PS50089"/>
    </source>
</evidence>
<dbReference type="PANTHER" id="PTHR47177">
    <property type="entry name" value="F18C1.6 PROTEIN"/>
    <property type="match status" value="1"/>
</dbReference>
<dbReference type="GO" id="GO:0008270">
    <property type="term" value="F:zinc ion binding"/>
    <property type="evidence" value="ECO:0007669"/>
    <property type="project" value="UniProtKB-KW"/>
</dbReference>
<dbReference type="PROSITE" id="PS50089">
    <property type="entry name" value="ZF_RING_2"/>
    <property type="match status" value="1"/>
</dbReference>
<keyword evidence="9" id="KW-1185">Reference proteome</keyword>